<evidence type="ECO:0008006" key="3">
    <source>
        <dbReference type="Google" id="ProtNLM"/>
    </source>
</evidence>
<dbReference type="Proteomes" id="UP000627292">
    <property type="component" value="Unassembled WGS sequence"/>
</dbReference>
<dbReference type="PROSITE" id="PS51257">
    <property type="entry name" value="PROKAR_LIPOPROTEIN"/>
    <property type="match status" value="1"/>
</dbReference>
<protein>
    <recommendedName>
        <fullName evidence="3">PKD-like family protein</fullName>
    </recommendedName>
</protein>
<dbReference type="RefSeq" id="WP_188954948.1">
    <property type="nucleotide sequence ID" value="NZ_BMIB01000003.1"/>
</dbReference>
<reference evidence="1" key="2">
    <citation type="submission" date="2020-09" db="EMBL/GenBank/DDBJ databases">
        <authorList>
            <person name="Sun Q."/>
            <person name="Zhou Y."/>
        </authorList>
    </citation>
    <scope>NUCLEOTIDE SEQUENCE</scope>
    <source>
        <strain evidence="1">CGMCC 1.15290</strain>
    </source>
</reference>
<keyword evidence="2" id="KW-1185">Reference proteome</keyword>
<dbReference type="InterPro" id="IPR032183">
    <property type="entry name" value="PKD-like"/>
</dbReference>
<sequence>MKPLLIITTLALLIVAGGCYKDKGNYAYVGIDTVRIDYDAAGKAFTVLQFDTLRVKPVIIQSAGSTEAVLKYEWSARLIDPSSASQQFPVTVLSYRRNLDTAVNLAPANYAVTFKATDTVTGISSYLFYTVAVTSSFSEGWLLLEQIGGVGDVAIITSSGKLLNKAYSQVNGVSLPADVKKVDVSSLLSPKEVYLFSENEGIEVSPVSFARIKSFNNWFFYPPATQKPQVNTYLVEGYANCGVAINNGLVHIRRFGGFPPPVLYGAEILLDGKSGYRMAPAVLKGNFNASLYLAAFYETTGKRFIGLRGATYGLDGNLVHFSAPDAAAAFDPDNVGMDLLYMGASREANIYNAVMKQGSDAYLLQLNLNVAQSARLKQKMNAPGAADLTAAVSSLQLDYIYYSFGNKLYMYEIGPNTASLIYEFAAGENVTTLTIDPERSATELLATTWNGSTGNAYQFTLDITGKPENNTYIRKYEGLGKVVSTRYKAK</sequence>
<accession>A0A917MXN5</accession>
<proteinExistence type="predicted"/>
<reference evidence="1" key="1">
    <citation type="journal article" date="2014" name="Int. J. Syst. Evol. Microbiol.">
        <title>Complete genome sequence of Corynebacterium casei LMG S-19264T (=DSM 44701T), isolated from a smear-ripened cheese.</title>
        <authorList>
            <consortium name="US DOE Joint Genome Institute (JGI-PGF)"/>
            <person name="Walter F."/>
            <person name="Albersmeier A."/>
            <person name="Kalinowski J."/>
            <person name="Ruckert C."/>
        </authorList>
    </citation>
    <scope>NUCLEOTIDE SEQUENCE</scope>
    <source>
        <strain evidence="1">CGMCC 1.15290</strain>
    </source>
</reference>
<name>A0A917MXN5_9BACT</name>
<dbReference type="AlphaFoldDB" id="A0A917MXN5"/>
<gene>
    <name evidence="1" type="ORF">GCM10011379_36800</name>
</gene>
<evidence type="ECO:0000313" key="1">
    <source>
        <dbReference type="EMBL" id="GGH74313.1"/>
    </source>
</evidence>
<comment type="caution">
    <text evidence="1">The sequence shown here is derived from an EMBL/GenBank/DDBJ whole genome shotgun (WGS) entry which is preliminary data.</text>
</comment>
<dbReference type="Pfam" id="PF16407">
    <property type="entry name" value="PKD_2"/>
    <property type="match status" value="1"/>
</dbReference>
<dbReference type="EMBL" id="BMIB01000003">
    <property type="protein sequence ID" value="GGH74313.1"/>
    <property type="molecule type" value="Genomic_DNA"/>
</dbReference>
<organism evidence="1 2">
    <name type="scientific">Filimonas zeae</name>
    <dbReference type="NCBI Taxonomy" id="1737353"/>
    <lineage>
        <taxon>Bacteria</taxon>
        <taxon>Pseudomonadati</taxon>
        <taxon>Bacteroidota</taxon>
        <taxon>Chitinophagia</taxon>
        <taxon>Chitinophagales</taxon>
        <taxon>Chitinophagaceae</taxon>
        <taxon>Filimonas</taxon>
    </lineage>
</organism>
<evidence type="ECO:0000313" key="2">
    <source>
        <dbReference type="Proteomes" id="UP000627292"/>
    </source>
</evidence>